<feature type="compositionally biased region" description="Low complexity" evidence="2">
    <location>
        <begin position="15"/>
        <end position="26"/>
    </location>
</feature>
<evidence type="ECO:0000256" key="1">
    <source>
        <dbReference type="PROSITE-ProRule" id="PRU00339"/>
    </source>
</evidence>
<keyword evidence="1" id="KW-0802">TPR repeat</keyword>
<evidence type="ECO:0000256" key="2">
    <source>
        <dbReference type="SAM" id="MobiDB-lite"/>
    </source>
</evidence>
<dbReference type="SMART" id="SM00028">
    <property type="entry name" value="TPR"/>
    <property type="match status" value="1"/>
</dbReference>
<dbReference type="KEGG" id="rcf:Poly24_45120"/>
<protein>
    <submittedName>
        <fullName evidence="3">Uncharacterized protein</fullName>
    </submittedName>
</protein>
<proteinExistence type="predicted"/>
<feature type="region of interest" description="Disordered" evidence="2">
    <location>
        <begin position="1"/>
        <end position="33"/>
    </location>
</feature>
<name>A0A518JZ14_9BACT</name>
<gene>
    <name evidence="3" type="ORF">Poly24_45120</name>
</gene>
<keyword evidence="4" id="KW-1185">Reference proteome</keyword>
<reference evidence="3 4" key="1">
    <citation type="submission" date="2019-02" db="EMBL/GenBank/DDBJ databases">
        <title>Deep-cultivation of Planctomycetes and their phenomic and genomic characterization uncovers novel biology.</title>
        <authorList>
            <person name="Wiegand S."/>
            <person name="Jogler M."/>
            <person name="Boedeker C."/>
            <person name="Pinto D."/>
            <person name="Vollmers J."/>
            <person name="Rivas-Marin E."/>
            <person name="Kohn T."/>
            <person name="Peeters S.H."/>
            <person name="Heuer A."/>
            <person name="Rast P."/>
            <person name="Oberbeckmann S."/>
            <person name="Bunk B."/>
            <person name="Jeske O."/>
            <person name="Meyerdierks A."/>
            <person name="Storesund J.E."/>
            <person name="Kallscheuer N."/>
            <person name="Luecker S."/>
            <person name="Lage O.M."/>
            <person name="Pohl T."/>
            <person name="Merkel B.J."/>
            <person name="Hornburger P."/>
            <person name="Mueller R.-W."/>
            <person name="Bruemmer F."/>
            <person name="Labrenz M."/>
            <person name="Spormann A.M."/>
            <person name="Op den Camp H."/>
            <person name="Overmann J."/>
            <person name="Amann R."/>
            <person name="Jetten M.S.M."/>
            <person name="Mascher T."/>
            <person name="Medema M.H."/>
            <person name="Devos D.P."/>
            <person name="Kaster A.-K."/>
            <person name="Ovreas L."/>
            <person name="Rohde M."/>
            <person name="Galperin M.Y."/>
            <person name="Jogler C."/>
        </authorList>
    </citation>
    <scope>NUCLEOTIDE SEQUENCE [LARGE SCALE GENOMIC DNA]</scope>
    <source>
        <strain evidence="3 4">Poly24</strain>
    </source>
</reference>
<dbReference type="AlphaFoldDB" id="A0A518JZ14"/>
<dbReference type="Gene3D" id="1.25.40.10">
    <property type="entry name" value="Tetratricopeptide repeat domain"/>
    <property type="match status" value="1"/>
</dbReference>
<evidence type="ECO:0000313" key="3">
    <source>
        <dbReference type="EMBL" id="QDV70781.1"/>
    </source>
</evidence>
<dbReference type="SUPFAM" id="SSF48452">
    <property type="entry name" value="TPR-like"/>
    <property type="match status" value="1"/>
</dbReference>
<dbReference type="InterPro" id="IPR011990">
    <property type="entry name" value="TPR-like_helical_dom_sf"/>
</dbReference>
<evidence type="ECO:0000313" key="4">
    <source>
        <dbReference type="Proteomes" id="UP000315082"/>
    </source>
</evidence>
<dbReference type="InterPro" id="IPR019734">
    <property type="entry name" value="TPR_rpt"/>
</dbReference>
<sequence length="557" mass="60489">MALWGEKAVPSESGTSLSASSYTRTSESSERENRLNIHYRATVRRDTAQYDRQASNRLGARAFPRVGGAALLGMVLFLGIACRSSGLFGQQPADSGASQTPADAMLAIVRARTQQNPGHSDSWRLLGKVEAKAGNSEAAINAYSQSLRIDPENAASHFDICQLLHAIGDPAAPYHAQQCVLLAPASDYAEQLHAGGFAQRPPSASPSGQVHPAGNRGSAPAEFASNKTSIESGAAAVDVEPVSYQIQTFDGEEELDRRLEQVRSDISPTPKRLRVLLELGVLYNTNVSLTPVSRELASNSAESFQGFINPELEWIAIRRDSWRAGPLARGYFTVNEAHQSDLDLTSGQPGAFIERDFCWGENDLIARLDYVYALDLLGGEHVDDRHSVTASVIMIRPDLDVFYAYLATGVSQFKDDGINPSATSLDGAAISGGLSRFSQTGIDWLPTWSSGIDLEYANTEGDDYRYSAINGHSDATFQFGRRLSFIPSVGIGYRNYADFTGTPDRDELTWRAGGKLRWMFSDLVALSLVGGHDRFASDNQDFDAKRTQAGLVLGITY</sequence>
<dbReference type="Proteomes" id="UP000315082">
    <property type="component" value="Chromosome"/>
</dbReference>
<feature type="region of interest" description="Disordered" evidence="2">
    <location>
        <begin position="196"/>
        <end position="221"/>
    </location>
</feature>
<dbReference type="EMBL" id="CP036348">
    <property type="protein sequence ID" value="QDV70781.1"/>
    <property type="molecule type" value="Genomic_DNA"/>
</dbReference>
<accession>A0A518JZ14</accession>
<feature type="repeat" description="TPR" evidence="1">
    <location>
        <begin position="120"/>
        <end position="153"/>
    </location>
</feature>
<dbReference type="PROSITE" id="PS50005">
    <property type="entry name" value="TPR"/>
    <property type="match status" value="1"/>
</dbReference>
<organism evidence="3 4">
    <name type="scientific">Rosistilla carotiformis</name>
    <dbReference type="NCBI Taxonomy" id="2528017"/>
    <lineage>
        <taxon>Bacteria</taxon>
        <taxon>Pseudomonadati</taxon>
        <taxon>Planctomycetota</taxon>
        <taxon>Planctomycetia</taxon>
        <taxon>Pirellulales</taxon>
        <taxon>Pirellulaceae</taxon>
        <taxon>Rosistilla</taxon>
    </lineage>
</organism>